<accession>A0A397SVL6</accession>
<dbReference type="GO" id="GO:0003677">
    <property type="term" value="F:DNA binding"/>
    <property type="evidence" value="ECO:0007669"/>
    <property type="project" value="UniProtKB-UniRule"/>
</dbReference>
<proteinExistence type="predicted"/>
<feature type="DNA-binding region" description="HMG box" evidence="1">
    <location>
        <begin position="56"/>
        <end position="127"/>
    </location>
</feature>
<dbReference type="Proteomes" id="UP000265703">
    <property type="component" value="Unassembled WGS sequence"/>
</dbReference>
<dbReference type="GO" id="GO:0005634">
    <property type="term" value="C:nucleus"/>
    <property type="evidence" value="ECO:0007669"/>
    <property type="project" value="UniProtKB-UniRule"/>
</dbReference>
<dbReference type="InterPro" id="IPR009071">
    <property type="entry name" value="HMG_box_dom"/>
</dbReference>
<sequence>MNPYPIPSSIIPDPKIIEEVISELDPVTYTKILQQISVKLSCLISPKKKPRGGNSQPRPQNSFLIFRRDCMAKLIAKYGPQISSNLPFVSREAKKYWASVTQEVKDIYKIIADLAKKVHERIYPNYVFKPKKRRHYQPILNQDFNNDLFFVSNPNHQQHQTPSRFSIVNSGFNSSHNQLDYPKPFDNNDGSQIILPSIDSIFSLTDNYDRSMCRSFRGP</sequence>
<dbReference type="PROSITE" id="PS50118">
    <property type="entry name" value="HMG_BOX_2"/>
    <property type="match status" value="1"/>
</dbReference>
<dbReference type="SUPFAM" id="SSF47095">
    <property type="entry name" value="HMG-box"/>
    <property type="match status" value="1"/>
</dbReference>
<dbReference type="Pfam" id="PF00505">
    <property type="entry name" value="HMG_box"/>
    <property type="match status" value="1"/>
</dbReference>
<feature type="domain" description="HMG box" evidence="2">
    <location>
        <begin position="56"/>
        <end position="127"/>
    </location>
</feature>
<evidence type="ECO:0000313" key="4">
    <source>
        <dbReference type="Proteomes" id="UP000265703"/>
    </source>
</evidence>
<evidence type="ECO:0000256" key="1">
    <source>
        <dbReference type="PROSITE-ProRule" id="PRU00267"/>
    </source>
</evidence>
<dbReference type="EMBL" id="QKYT01000193">
    <property type="protein sequence ID" value="RIA90083.1"/>
    <property type="molecule type" value="Genomic_DNA"/>
</dbReference>
<protein>
    <recommendedName>
        <fullName evidence="2">HMG box domain-containing protein</fullName>
    </recommendedName>
</protein>
<comment type="caution">
    <text evidence="3">The sequence shown here is derived from an EMBL/GenBank/DDBJ whole genome shotgun (WGS) entry which is preliminary data.</text>
</comment>
<name>A0A397SVL6_9GLOM</name>
<keyword evidence="1" id="KW-0238">DNA-binding</keyword>
<evidence type="ECO:0000259" key="2">
    <source>
        <dbReference type="PROSITE" id="PS50118"/>
    </source>
</evidence>
<dbReference type="OrthoDB" id="6247875at2759"/>
<organism evidence="3 4">
    <name type="scientific">Glomus cerebriforme</name>
    <dbReference type="NCBI Taxonomy" id="658196"/>
    <lineage>
        <taxon>Eukaryota</taxon>
        <taxon>Fungi</taxon>
        <taxon>Fungi incertae sedis</taxon>
        <taxon>Mucoromycota</taxon>
        <taxon>Glomeromycotina</taxon>
        <taxon>Glomeromycetes</taxon>
        <taxon>Glomerales</taxon>
        <taxon>Glomeraceae</taxon>
        <taxon>Glomus</taxon>
    </lineage>
</organism>
<gene>
    <name evidence="3" type="ORF">C1645_770880</name>
</gene>
<reference evidence="3 4" key="1">
    <citation type="submission" date="2018-06" db="EMBL/GenBank/DDBJ databases">
        <title>Comparative genomics reveals the genomic features of Rhizophagus irregularis, R. cerebriforme, R. diaphanum and Gigaspora rosea, and their symbiotic lifestyle signature.</title>
        <authorList>
            <person name="Morin E."/>
            <person name="San Clemente H."/>
            <person name="Chen E.C.H."/>
            <person name="De La Providencia I."/>
            <person name="Hainaut M."/>
            <person name="Kuo A."/>
            <person name="Kohler A."/>
            <person name="Murat C."/>
            <person name="Tang N."/>
            <person name="Roy S."/>
            <person name="Loubradou J."/>
            <person name="Henrissat B."/>
            <person name="Grigoriev I.V."/>
            <person name="Corradi N."/>
            <person name="Roux C."/>
            <person name="Martin F.M."/>
        </authorList>
    </citation>
    <scope>NUCLEOTIDE SEQUENCE [LARGE SCALE GENOMIC DNA]</scope>
    <source>
        <strain evidence="3 4">DAOM 227022</strain>
    </source>
</reference>
<keyword evidence="4" id="KW-1185">Reference proteome</keyword>
<dbReference type="AlphaFoldDB" id="A0A397SVL6"/>
<dbReference type="InterPro" id="IPR036910">
    <property type="entry name" value="HMG_box_dom_sf"/>
</dbReference>
<evidence type="ECO:0000313" key="3">
    <source>
        <dbReference type="EMBL" id="RIA90083.1"/>
    </source>
</evidence>
<keyword evidence="1" id="KW-0539">Nucleus</keyword>
<dbReference type="CDD" id="cd01389">
    <property type="entry name" value="HMG-box_ROX1-like"/>
    <property type="match status" value="1"/>
</dbReference>
<dbReference type="Gene3D" id="1.10.30.10">
    <property type="entry name" value="High mobility group box domain"/>
    <property type="match status" value="1"/>
</dbReference>